<dbReference type="Gene3D" id="1.20.1530.20">
    <property type="match status" value="1"/>
</dbReference>
<feature type="transmembrane region" description="Helical" evidence="7">
    <location>
        <begin position="42"/>
        <end position="63"/>
    </location>
</feature>
<dbReference type="HOGENOM" id="CLU_057801_0_0_1"/>
<evidence type="ECO:0000256" key="1">
    <source>
        <dbReference type="ARBA" id="ARBA00004141"/>
    </source>
</evidence>
<feature type="transmembrane region" description="Helical" evidence="7">
    <location>
        <begin position="104"/>
        <end position="126"/>
    </location>
</feature>
<dbReference type="GO" id="GO:0016020">
    <property type="term" value="C:membrane"/>
    <property type="evidence" value="ECO:0007669"/>
    <property type="project" value="UniProtKB-SubCell"/>
</dbReference>
<dbReference type="RefSeq" id="XP_005825516.1">
    <property type="nucleotide sequence ID" value="XM_005825459.1"/>
</dbReference>
<dbReference type="KEGG" id="gtt:GUITHDRAFT_165182"/>
<dbReference type="STRING" id="905079.L1IQG3"/>
<dbReference type="eggNOG" id="KOG2718">
    <property type="taxonomic scope" value="Eukaryota"/>
</dbReference>
<evidence type="ECO:0000313" key="10">
    <source>
        <dbReference type="Proteomes" id="UP000011087"/>
    </source>
</evidence>
<keyword evidence="4 7" id="KW-1133">Transmembrane helix</keyword>
<comment type="similarity">
    <text evidence="2">Belongs to the bile acid:sodium symporter (BASS) (TC 2.A.28) family.</text>
</comment>
<reference evidence="10" key="2">
    <citation type="submission" date="2012-11" db="EMBL/GenBank/DDBJ databases">
        <authorList>
            <person name="Kuo A."/>
            <person name="Curtis B.A."/>
            <person name="Tanifuji G."/>
            <person name="Burki F."/>
            <person name="Gruber A."/>
            <person name="Irimia M."/>
            <person name="Maruyama S."/>
            <person name="Arias M.C."/>
            <person name="Ball S.G."/>
            <person name="Gile G.H."/>
            <person name="Hirakawa Y."/>
            <person name="Hopkins J.F."/>
            <person name="Rensing S.A."/>
            <person name="Schmutz J."/>
            <person name="Symeonidi A."/>
            <person name="Elias M."/>
            <person name="Eveleigh R.J."/>
            <person name="Herman E.K."/>
            <person name="Klute M.J."/>
            <person name="Nakayama T."/>
            <person name="Obornik M."/>
            <person name="Reyes-Prieto A."/>
            <person name="Armbrust E.V."/>
            <person name="Aves S.J."/>
            <person name="Beiko R.G."/>
            <person name="Coutinho P."/>
            <person name="Dacks J.B."/>
            <person name="Durnford D.G."/>
            <person name="Fast N.M."/>
            <person name="Green B.R."/>
            <person name="Grisdale C."/>
            <person name="Hempe F."/>
            <person name="Henrissat B."/>
            <person name="Hoppner M.P."/>
            <person name="Ishida K.-I."/>
            <person name="Kim E."/>
            <person name="Koreny L."/>
            <person name="Kroth P.G."/>
            <person name="Liu Y."/>
            <person name="Malik S.-B."/>
            <person name="Maier U.G."/>
            <person name="McRose D."/>
            <person name="Mock T."/>
            <person name="Neilson J.A."/>
            <person name="Onodera N.T."/>
            <person name="Poole A.M."/>
            <person name="Pritham E.J."/>
            <person name="Richards T.A."/>
            <person name="Rocap G."/>
            <person name="Roy S.W."/>
            <person name="Sarai C."/>
            <person name="Schaack S."/>
            <person name="Shirato S."/>
            <person name="Slamovits C.H."/>
            <person name="Spencer D.F."/>
            <person name="Suzuki S."/>
            <person name="Worden A.Z."/>
            <person name="Zauner S."/>
            <person name="Barry K."/>
            <person name="Bell C."/>
            <person name="Bharti A.K."/>
            <person name="Crow J.A."/>
            <person name="Grimwood J."/>
            <person name="Kramer R."/>
            <person name="Lindquist E."/>
            <person name="Lucas S."/>
            <person name="Salamov A."/>
            <person name="McFadden G.I."/>
            <person name="Lane C.E."/>
            <person name="Keeling P.J."/>
            <person name="Gray M.W."/>
            <person name="Grigoriev I.V."/>
            <person name="Archibald J.M."/>
        </authorList>
    </citation>
    <scope>NUCLEOTIDE SEQUENCE</scope>
    <source>
        <strain evidence="10">CCMP2712</strain>
    </source>
</reference>
<comment type="subcellular location">
    <subcellularLocation>
        <location evidence="1">Membrane</location>
        <topology evidence="1">Multi-pass membrane protein</topology>
    </subcellularLocation>
</comment>
<reference evidence="9" key="3">
    <citation type="submission" date="2015-06" db="UniProtKB">
        <authorList>
            <consortium name="EnsemblProtists"/>
        </authorList>
    </citation>
    <scope>IDENTIFICATION</scope>
</reference>
<organism evidence="8">
    <name type="scientific">Guillardia theta (strain CCMP2712)</name>
    <name type="common">Cryptophyte</name>
    <dbReference type="NCBI Taxonomy" id="905079"/>
    <lineage>
        <taxon>Eukaryota</taxon>
        <taxon>Cryptophyceae</taxon>
        <taxon>Pyrenomonadales</taxon>
        <taxon>Geminigeraceae</taxon>
        <taxon>Guillardia</taxon>
    </lineage>
</organism>
<evidence type="ECO:0000256" key="2">
    <source>
        <dbReference type="ARBA" id="ARBA00006528"/>
    </source>
</evidence>
<evidence type="ECO:0000256" key="3">
    <source>
        <dbReference type="ARBA" id="ARBA00022692"/>
    </source>
</evidence>
<feature type="transmembrane region" description="Helical" evidence="7">
    <location>
        <begin position="69"/>
        <end position="92"/>
    </location>
</feature>
<feature type="region of interest" description="Disordered" evidence="6">
    <location>
        <begin position="338"/>
        <end position="386"/>
    </location>
</feature>
<evidence type="ECO:0000256" key="5">
    <source>
        <dbReference type="ARBA" id="ARBA00023136"/>
    </source>
</evidence>
<dbReference type="PANTHER" id="PTHR10361:SF28">
    <property type="entry name" value="P3 PROTEIN-RELATED"/>
    <property type="match status" value="1"/>
</dbReference>
<feature type="transmembrane region" description="Helical" evidence="7">
    <location>
        <begin position="12"/>
        <end position="30"/>
    </location>
</feature>
<dbReference type="PANTHER" id="PTHR10361">
    <property type="entry name" value="SODIUM-BILE ACID COTRANSPORTER"/>
    <property type="match status" value="1"/>
</dbReference>
<feature type="transmembrane region" description="Helical" evidence="7">
    <location>
        <begin position="200"/>
        <end position="221"/>
    </location>
</feature>
<feature type="transmembrane region" description="Helical" evidence="7">
    <location>
        <begin position="132"/>
        <end position="158"/>
    </location>
</feature>
<dbReference type="InterPro" id="IPR038770">
    <property type="entry name" value="Na+/solute_symporter_sf"/>
</dbReference>
<feature type="transmembrane region" description="Helical" evidence="7">
    <location>
        <begin position="170"/>
        <end position="188"/>
    </location>
</feature>
<evidence type="ECO:0000256" key="6">
    <source>
        <dbReference type="SAM" id="MobiDB-lite"/>
    </source>
</evidence>
<keyword evidence="5 7" id="KW-0472">Membrane</keyword>
<proteinExistence type="inferred from homology"/>
<accession>L1IQG3</accession>
<dbReference type="OrthoDB" id="203097at2759"/>
<dbReference type="EMBL" id="JH993047">
    <property type="protein sequence ID" value="EKX38536.1"/>
    <property type="molecule type" value="Genomic_DNA"/>
</dbReference>
<evidence type="ECO:0000256" key="7">
    <source>
        <dbReference type="SAM" id="Phobius"/>
    </source>
</evidence>
<feature type="transmembrane region" description="Helical" evidence="7">
    <location>
        <begin position="233"/>
        <end position="257"/>
    </location>
</feature>
<protein>
    <submittedName>
        <fullName evidence="8 9">Uncharacterized protein</fullName>
    </submittedName>
</protein>
<dbReference type="Proteomes" id="UP000011087">
    <property type="component" value="Unassembled WGS sequence"/>
</dbReference>
<evidence type="ECO:0000256" key="4">
    <source>
        <dbReference type="ARBA" id="ARBA00022989"/>
    </source>
</evidence>
<sequence>MVAVNQRVAQVVSNVLLFGLVFCMSASVNARSIKRIHKTQLALGLSLQWLLMPLLGFIFVKAVEPQYEVALTVMILTSSPGGSLSNWFCAIFNADLPLSVAMTTLSTIISLGMLPLNLLLYTYLAFNQRVDISWSILLITIGVVISAVTGGLMLAYYSGDNPLYKQRSQAIGSLIGLAIILWSSLVTTVETKAPILNPHWQYWICICGPILCGLFFSLFIASIPYFNIPRHTCVAIAIEVCFQNVAISSVASMSMFVDQYRRDLAVRVALTYGGIEIIVLLVFCIVLWKMDWMLAPSTDSIMKMITNNYQIGTMSREDAREEREESSQDGTEVALPIDTSARSASDYLDDGKENGAQVEPDDGKEVYLETRPNPHDGEKGNATAGANETITAMRACFEAL</sequence>
<reference evidence="8 10" key="1">
    <citation type="journal article" date="2012" name="Nature">
        <title>Algal genomes reveal evolutionary mosaicism and the fate of nucleomorphs.</title>
        <authorList>
            <consortium name="DOE Joint Genome Institute"/>
            <person name="Curtis B.A."/>
            <person name="Tanifuji G."/>
            <person name="Burki F."/>
            <person name="Gruber A."/>
            <person name="Irimia M."/>
            <person name="Maruyama S."/>
            <person name="Arias M.C."/>
            <person name="Ball S.G."/>
            <person name="Gile G.H."/>
            <person name="Hirakawa Y."/>
            <person name="Hopkins J.F."/>
            <person name="Kuo A."/>
            <person name="Rensing S.A."/>
            <person name="Schmutz J."/>
            <person name="Symeonidi A."/>
            <person name="Elias M."/>
            <person name="Eveleigh R.J."/>
            <person name="Herman E.K."/>
            <person name="Klute M.J."/>
            <person name="Nakayama T."/>
            <person name="Obornik M."/>
            <person name="Reyes-Prieto A."/>
            <person name="Armbrust E.V."/>
            <person name="Aves S.J."/>
            <person name="Beiko R.G."/>
            <person name="Coutinho P."/>
            <person name="Dacks J.B."/>
            <person name="Durnford D.G."/>
            <person name="Fast N.M."/>
            <person name="Green B.R."/>
            <person name="Grisdale C.J."/>
            <person name="Hempel F."/>
            <person name="Henrissat B."/>
            <person name="Hoppner M.P."/>
            <person name="Ishida K."/>
            <person name="Kim E."/>
            <person name="Koreny L."/>
            <person name="Kroth P.G."/>
            <person name="Liu Y."/>
            <person name="Malik S.B."/>
            <person name="Maier U.G."/>
            <person name="McRose D."/>
            <person name="Mock T."/>
            <person name="Neilson J.A."/>
            <person name="Onodera N.T."/>
            <person name="Poole A.M."/>
            <person name="Pritham E.J."/>
            <person name="Richards T.A."/>
            <person name="Rocap G."/>
            <person name="Roy S.W."/>
            <person name="Sarai C."/>
            <person name="Schaack S."/>
            <person name="Shirato S."/>
            <person name="Slamovits C.H."/>
            <person name="Spencer D.F."/>
            <person name="Suzuki S."/>
            <person name="Worden A.Z."/>
            <person name="Zauner S."/>
            <person name="Barry K."/>
            <person name="Bell C."/>
            <person name="Bharti A.K."/>
            <person name="Crow J.A."/>
            <person name="Grimwood J."/>
            <person name="Kramer R."/>
            <person name="Lindquist E."/>
            <person name="Lucas S."/>
            <person name="Salamov A."/>
            <person name="McFadden G.I."/>
            <person name="Lane C.E."/>
            <person name="Keeling P.J."/>
            <person name="Gray M.W."/>
            <person name="Grigoriev I.V."/>
            <person name="Archibald J.M."/>
        </authorList>
    </citation>
    <scope>NUCLEOTIDE SEQUENCE</scope>
    <source>
        <strain evidence="8 10">CCMP2712</strain>
    </source>
</reference>
<dbReference type="AlphaFoldDB" id="L1IQG3"/>
<dbReference type="GeneID" id="17295268"/>
<name>L1IQG3_GUITC</name>
<evidence type="ECO:0000313" key="9">
    <source>
        <dbReference type="EnsemblProtists" id="EKX38536"/>
    </source>
</evidence>
<feature type="compositionally biased region" description="Basic and acidic residues" evidence="6">
    <location>
        <begin position="361"/>
        <end position="379"/>
    </location>
</feature>
<gene>
    <name evidence="8" type="ORF">GUITHDRAFT_165182</name>
</gene>
<dbReference type="InterPro" id="IPR002657">
    <property type="entry name" value="BilAc:Na_symport/Acr3"/>
</dbReference>
<keyword evidence="3 7" id="KW-0812">Transmembrane</keyword>
<dbReference type="Pfam" id="PF01758">
    <property type="entry name" value="SBF"/>
    <property type="match status" value="1"/>
</dbReference>
<dbReference type="PaxDb" id="55529-EKX38536"/>
<dbReference type="EnsemblProtists" id="EKX38536">
    <property type="protein sequence ID" value="EKX38536"/>
    <property type="gene ID" value="GUITHDRAFT_165182"/>
</dbReference>
<evidence type="ECO:0000313" key="8">
    <source>
        <dbReference type="EMBL" id="EKX38536.1"/>
    </source>
</evidence>
<dbReference type="OMA" id="CTMEIFK"/>
<feature type="transmembrane region" description="Helical" evidence="7">
    <location>
        <begin position="269"/>
        <end position="288"/>
    </location>
</feature>
<dbReference type="InterPro" id="IPR004710">
    <property type="entry name" value="Bilac:Na_transpt"/>
</dbReference>
<keyword evidence="10" id="KW-1185">Reference proteome</keyword>